<dbReference type="Pfam" id="PF03382">
    <property type="entry name" value="DUF285"/>
    <property type="match status" value="1"/>
</dbReference>
<comment type="caution">
    <text evidence="2">The sequence shown here is derived from an EMBL/GenBank/DDBJ whole genome shotgun (WGS) entry which is preliminary data.</text>
</comment>
<keyword evidence="1" id="KW-0732">Signal</keyword>
<dbReference type="InterPro" id="IPR011889">
    <property type="entry name" value="Liste_lipo_26"/>
</dbReference>
<gene>
    <name evidence="2" type="ORF">HMPREF9332_01383</name>
</gene>
<proteinExistence type="predicted"/>
<evidence type="ECO:0000313" key="2">
    <source>
        <dbReference type="EMBL" id="EHG22578.1"/>
    </source>
</evidence>
<accession>G5GCT2</accession>
<dbReference type="NCBIfam" id="TIGR02167">
    <property type="entry name" value="Liste_lipo_26"/>
    <property type="match status" value="5"/>
</dbReference>
<evidence type="ECO:0000256" key="1">
    <source>
        <dbReference type="ARBA" id="ARBA00022729"/>
    </source>
</evidence>
<dbReference type="PATRIC" id="fig|679199.3.peg.1536"/>
<sequence>MASMFRYCTKLSKLNLSNFDTRNVTDMKYMFSGCSTLEKLDLSSFNTANVTKMFGMFYGCSNLSELDLSKFDTKNVKSMPYMFYNCKQLANLNLSSFNTANVSNMYCMFSFCEKLTVLDLSNFNTKKVENMQYMFQYCKSLQTIYCNDTWTCAESEDMFFGCENLKGAVPYNKNKVDVSMANPKTGYFTKKKISGVTTITNSDASIQAIYSTDGRRLNELQRGLNIVRMSNGTTQKILRK</sequence>
<dbReference type="Gene3D" id="3.80.10.10">
    <property type="entry name" value="Ribonuclease Inhibitor"/>
    <property type="match status" value="1"/>
</dbReference>
<dbReference type="SUPFAM" id="SSF52058">
    <property type="entry name" value="L domain-like"/>
    <property type="match status" value="1"/>
</dbReference>
<keyword evidence="3" id="KW-1185">Reference proteome</keyword>
<dbReference type="AlphaFoldDB" id="G5GCT2"/>
<evidence type="ECO:0000313" key="3">
    <source>
        <dbReference type="Proteomes" id="UP000015993"/>
    </source>
</evidence>
<evidence type="ECO:0008006" key="4">
    <source>
        <dbReference type="Google" id="ProtNLM"/>
    </source>
</evidence>
<dbReference type="PANTHER" id="PTHR24373">
    <property type="entry name" value="SLIT RELATED LEUCINE-RICH REPEAT NEURONAL PROTEIN"/>
    <property type="match status" value="1"/>
</dbReference>
<dbReference type="eggNOG" id="COG4886">
    <property type="taxonomic scope" value="Bacteria"/>
</dbReference>
<organism evidence="2 3">
    <name type="scientific">Alloprevotella rava F0323</name>
    <dbReference type="NCBI Taxonomy" id="679199"/>
    <lineage>
        <taxon>Bacteria</taxon>
        <taxon>Pseudomonadati</taxon>
        <taxon>Bacteroidota</taxon>
        <taxon>Bacteroidia</taxon>
        <taxon>Bacteroidales</taxon>
        <taxon>Prevotellaceae</taxon>
        <taxon>Alloprevotella</taxon>
    </lineage>
</organism>
<dbReference type="Proteomes" id="UP000015993">
    <property type="component" value="Unassembled WGS sequence"/>
</dbReference>
<dbReference type="EMBL" id="ACZK01000023">
    <property type="protein sequence ID" value="EHG22578.1"/>
    <property type="molecule type" value="Genomic_DNA"/>
</dbReference>
<dbReference type="InterPro" id="IPR050328">
    <property type="entry name" value="Dev_Immune_Receptor"/>
</dbReference>
<protein>
    <recommendedName>
        <fullName evidence="4">Bacterial surface protein 26-residue</fullName>
    </recommendedName>
</protein>
<reference evidence="2 3" key="1">
    <citation type="submission" date="2011-08" db="EMBL/GenBank/DDBJ databases">
        <title>The Genome Sequence of Prevotella sp. oral taxon 302 str. F0323.</title>
        <authorList>
            <consortium name="The Broad Institute Genome Sequencing Platform"/>
            <person name="Earl A."/>
            <person name="Ward D."/>
            <person name="Feldgarden M."/>
            <person name="Gevers D."/>
            <person name="Izard J."/>
            <person name="Blanton J.M."/>
            <person name="Baranova O.V."/>
            <person name="Tanner A.C."/>
            <person name="Dewhirst F.E."/>
            <person name="Young S.K."/>
            <person name="Zeng Q."/>
            <person name="Gargeya S."/>
            <person name="Fitzgerald M."/>
            <person name="Haas B."/>
            <person name="Abouelleil A."/>
            <person name="Alvarado L."/>
            <person name="Arachchi H.M."/>
            <person name="Berlin A."/>
            <person name="Brown A."/>
            <person name="Chapman S.B."/>
            <person name="Chen Z."/>
            <person name="Dunbar C."/>
            <person name="Freedman E."/>
            <person name="Gearin G."/>
            <person name="Gellesch M."/>
            <person name="Goldberg J."/>
            <person name="Griggs A."/>
            <person name="Gujja S."/>
            <person name="Heiman D."/>
            <person name="Howarth C."/>
            <person name="Larson L."/>
            <person name="Lui A."/>
            <person name="MacDonald P.J.P."/>
            <person name="Montmayeur A."/>
            <person name="Murphy C."/>
            <person name="Neiman D."/>
            <person name="Pearson M."/>
            <person name="Priest M."/>
            <person name="Roberts A."/>
            <person name="Saif S."/>
            <person name="Shea T."/>
            <person name="Shenoy N."/>
            <person name="Sisk P."/>
            <person name="Stolte C."/>
            <person name="Sykes S."/>
            <person name="Wortman J."/>
            <person name="Nusbaum C."/>
            <person name="Birren B."/>
        </authorList>
    </citation>
    <scope>NUCLEOTIDE SEQUENCE [LARGE SCALE GENOMIC DNA]</scope>
    <source>
        <strain evidence="2 3">F0323</strain>
    </source>
</reference>
<dbReference type="InterPro" id="IPR032675">
    <property type="entry name" value="LRR_dom_sf"/>
</dbReference>
<dbReference type="InterPro" id="IPR005046">
    <property type="entry name" value="DUF285"/>
</dbReference>
<name>G5GCT2_9BACT</name>
<dbReference type="HOGENOM" id="CLU_100877_0_0_10"/>
<dbReference type="PANTHER" id="PTHR24373:SF275">
    <property type="entry name" value="TIR DOMAIN-CONTAINING PROTEIN"/>
    <property type="match status" value="1"/>
</dbReference>